<reference evidence="4" key="1">
    <citation type="journal article" date="2010" name="Genome Biol.">
        <title>Genome sequence of the necrotrophic plant pathogen Pythium ultimum reveals original pathogenicity mechanisms and effector repertoire.</title>
        <authorList>
            <person name="Levesque C.A."/>
            <person name="Brouwer H."/>
            <person name="Cano L."/>
            <person name="Hamilton J.P."/>
            <person name="Holt C."/>
            <person name="Huitema E."/>
            <person name="Raffaele S."/>
            <person name="Robideau G.P."/>
            <person name="Thines M."/>
            <person name="Win J."/>
            <person name="Zerillo M.M."/>
            <person name="Beakes G.W."/>
            <person name="Boore J.L."/>
            <person name="Busam D."/>
            <person name="Dumas B."/>
            <person name="Ferriera S."/>
            <person name="Fuerstenberg S.I."/>
            <person name="Gachon C.M."/>
            <person name="Gaulin E."/>
            <person name="Govers F."/>
            <person name="Grenville-Briggs L."/>
            <person name="Horner N."/>
            <person name="Hostetler J."/>
            <person name="Jiang R.H."/>
            <person name="Johnson J."/>
            <person name="Krajaejun T."/>
            <person name="Lin H."/>
            <person name="Meijer H.J."/>
            <person name="Moore B."/>
            <person name="Morris P."/>
            <person name="Phuntmart V."/>
            <person name="Puiu D."/>
            <person name="Shetty J."/>
            <person name="Stajich J.E."/>
            <person name="Tripathy S."/>
            <person name="Wawra S."/>
            <person name="van West P."/>
            <person name="Whitty B.R."/>
            <person name="Coutinho P.M."/>
            <person name="Henrissat B."/>
            <person name="Martin F."/>
            <person name="Thomas P.D."/>
            <person name="Tyler B.M."/>
            <person name="De Vries R.P."/>
            <person name="Kamoun S."/>
            <person name="Yandell M."/>
            <person name="Tisserat N."/>
            <person name="Buell C.R."/>
        </authorList>
    </citation>
    <scope>NUCLEOTIDE SEQUENCE</scope>
    <source>
        <strain evidence="4">DAOM:BR144</strain>
    </source>
</reference>
<feature type="domain" description="BRCT" evidence="2">
    <location>
        <begin position="407"/>
        <end position="477"/>
    </location>
</feature>
<dbReference type="SMART" id="SM00292">
    <property type="entry name" value="BRCT"/>
    <property type="match status" value="4"/>
</dbReference>
<dbReference type="CDD" id="cd00027">
    <property type="entry name" value="BRCT"/>
    <property type="match status" value="1"/>
</dbReference>
<dbReference type="InterPro" id="IPR036420">
    <property type="entry name" value="BRCT_dom_sf"/>
</dbReference>
<evidence type="ECO:0000259" key="2">
    <source>
        <dbReference type="PROSITE" id="PS50172"/>
    </source>
</evidence>
<dbReference type="InterPro" id="IPR053036">
    <property type="entry name" value="CellCycle_DNARepair_Reg"/>
</dbReference>
<proteinExistence type="predicted"/>
<dbReference type="eggNOG" id="KOG1929">
    <property type="taxonomic scope" value="Eukaryota"/>
</dbReference>
<protein>
    <recommendedName>
        <fullName evidence="2">BRCT domain-containing protein</fullName>
    </recommendedName>
</protein>
<dbReference type="InterPro" id="IPR001357">
    <property type="entry name" value="BRCT_dom"/>
</dbReference>
<organism evidence="3 4">
    <name type="scientific">Globisporangium ultimum (strain ATCC 200006 / CBS 805.95 / DAOM BR144)</name>
    <name type="common">Pythium ultimum</name>
    <dbReference type="NCBI Taxonomy" id="431595"/>
    <lineage>
        <taxon>Eukaryota</taxon>
        <taxon>Sar</taxon>
        <taxon>Stramenopiles</taxon>
        <taxon>Oomycota</taxon>
        <taxon>Peronosporomycetes</taxon>
        <taxon>Pythiales</taxon>
        <taxon>Pythiaceae</taxon>
        <taxon>Globisporangium</taxon>
    </lineage>
</organism>
<evidence type="ECO:0000313" key="3">
    <source>
        <dbReference type="EnsemblProtists" id="PYU1_T006972"/>
    </source>
</evidence>
<dbReference type="EMBL" id="GL376560">
    <property type="status" value="NOT_ANNOTATED_CDS"/>
    <property type="molecule type" value="Genomic_DNA"/>
</dbReference>
<dbReference type="Pfam" id="PF12738">
    <property type="entry name" value="PTCB-BRCT"/>
    <property type="match status" value="1"/>
</dbReference>
<reference evidence="3" key="3">
    <citation type="submission" date="2015-02" db="UniProtKB">
        <authorList>
            <consortium name="EnsemblProtists"/>
        </authorList>
    </citation>
    <scope>IDENTIFICATION</scope>
    <source>
        <strain evidence="3">DAOM BR144</strain>
    </source>
</reference>
<dbReference type="PROSITE" id="PS50172">
    <property type="entry name" value="BRCT"/>
    <property type="match status" value="2"/>
</dbReference>
<sequence>MRQRQLYDQLSCYVCPDSLANVKCTALQCCLRDGGAKIVTDVNASSSVTHIVCHPEQYERFRAQRNERFIAIVRPEWVFKTFLLQTLVSVDRFSANPALIFSSLVIAAGPIDKDPRKVIDGLISHFGGQTVESESNYIGATHILSLDEPSQYEEPAHQQWFHLNYTDNDVLRGVQAWNLWLLERPALLDYPLPSCVVAYLGKVTGLSEQHYVSYSWIEDCVRRKTRVPEGPFSSKSPGSTSRKKQSWKTRPETQLEDIGLAKCAHVYQSAKPDAGGVELTLARKPSNERMGALEAVLGGAIVLLAQHIPPYLKEKISEVLKSVKAKVANVPLGDSYQEIVKKVVANASFVVCRYQAGFEYEEAMRQNKRVVSIYWVLAGHSAYDDKQTPFQEAISRPVKSFGGITGMQGFVITLSGYSSRTTPTREDIQIAIHATGACMLPVLSRTHSTHLLCYEPKGEKYKKAQSWRFENIVNHQWEHVAEDAFRYKLPKIAESDQPIEAATSKATSSSDASSKSAPLASATPSTKALQQGGGRFDVDDILTELNEPTPGAKETERNDASKKGDDPAQAPKEVACKLFDTPSTETKQENRGDNKPKTRESVDIPKNFELRLGTKSANDEPDDEDDVGDKMDVDSTVLSAKKPKATSAKTKKSTKKETAAAVKKKAKAAEDPADVSEKAIDVESTTKKAATSAKRKRAESPPPAATDLKDEDSLAVSDTSTTSKTKKAKKATPATSKSKNEEKEPPTAKAASSKTTKKGGSAFVFLLTGSREESAVNESIIAGLGGTTSKTGRKFDHTSTHIICSELKRTEKFVAGCAGGKWILKPSYLEASSAAGHFVDEAPHEWGATPGDAEFMDLRIWVGAPMFWRKARAEGKPGAFAGWRFLVHAKCVPPPDMCERVIEASNGIVVPLTKTLNLADIAASAEADKKPLVALVPADLPARDTWLKKFKAQKMNCINASFLIDYITKNQSKQPQMDDYRV</sequence>
<keyword evidence="4" id="KW-1185">Reference proteome</keyword>
<dbReference type="Gene3D" id="3.40.50.10190">
    <property type="entry name" value="BRCT domain"/>
    <property type="match status" value="5"/>
</dbReference>
<reference evidence="4" key="2">
    <citation type="submission" date="2010-04" db="EMBL/GenBank/DDBJ databases">
        <authorList>
            <person name="Buell R."/>
            <person name="Hamilton J."/>
            <person name="Hostetler J."/>
        </authorList>
    </citation>
    <scope>NUCLEOTIDE SEQUENCE [LARGE SCALE GENOMIC DNA]</scope>
    <source>
        <strain evidence="4">DAOM:BR144</strain>
    </source>
</reference>
<feature type="region of interest" description="Disordered" evidence="1">
    <location>
        <begin position="498"/>
        <end position="755"/>
    </location>
</feature>
<dbReference type="SUPFAM" id="SSF52113">
    <property type="entry name" value="BRCT domain"/>
    <property type="match status" value="4"/>
</dbReference>
<dbReference type="HOGENOM" id="CLU_011895_0_0_1"/>
<evidence type="ECO:0000313" key="4">
    <source>
        <dbReference type="Proteomes" id="UP000019132"/>
    </source>
</evidence>
<dbReference type="VEuPathDB" id="FungiDB:PYU1_G006957"/>
<feature type="domain" description="BRCT" evidence="2">
    <location>
        <begin position="2"/>
        <end position="95"/>
    </location>
</feature>
<dbReference type="STRING" id="431595.K3WPT0"/>
<feature type="region of interest" description="Disordered" evidence="1">
    <location>
        <begin position="228"/>
        <end position="253"/>
    </location>
</feature>
<dbReference type="eggNOG" id="KOG2043">
    <property type="taxonomic scope" value="Eukaryota"/>
</dbReference>
<dbReference type="Proteomes" id="UP000019132">
    <property type="component" value="Unassembled WGS sequence"/>
</dbReference>
<feature type="compositionally biased region" description="Basic and acidic residues" evidence="1">
    <location>
        <begin position="586"/>
        <end position="609"/>
    </location>
</feature>
<evidence type="ECO:0000256" key="1">
    <source>
        <dbReference type="SAM" id="MobiDB-lite"/>
    </source>
</evidence>
<accession>K3WPT0</accession>
<dbReference type="CDD" id="cd17738">
    <property type="entry name" value="BRCT_TopBP1_rpt7"/>
    <property type="match status" value="1"/>
</dbReference>
<dbReference type="PANTHER" id="PTHR47667">
    <property type="entry name" value="REGULATOR OF TY1 TRANSPOSITION PROTEIN 107"/>
    <property type="match status" value="1"/>
</dbReference>
<name>K3WPT0_GLOUD</name>
<feature type="compositionally biased region" description="Basic and acidic residues" evidence="1">
    <location>
        <begin position="553"/>
        <end position="566"/>
    </location>
</feature>
<dbReference type="EnsemblProtists" id="PYU1_T006972">
    <property type="protein sequence ID" value="PYU1_T006972"/>
    <property type="gene ID" value="PYU1_G006957"/>
</dbReference>
<dbReference type="PANTHER" id="PTHR47667:SF1">
    <property type="entry name" value="REGULATOR OF TY1 TRANSPOSITION PROTEIN 107"/>
    <property type="match status" value="1"/>
</dbReference>
<dbReference type="InParanoid" id="K3WPT0"/>
<dbReference type="OMA" id="THIICSE"/>
<dbReference type="FunFam" id="3.40.50.10190:FF:000018">
    <property type="entry name" value="DNA topoisomerase 2-binding protein 1"/>
    <property type="match status" value="1"/>
</dbReference>
<feature type="compositionally biased region" description="Basic and acidic residues" evidence="1">
    <location>
        <begin position="667"/>
        <end position="686"/>
    </location>
</feature>
<feature type="compositionally biased region" description="Basic residues" evidence="1">
    <location>
        <begin position="641"/>
        <end position="654"/>
    </location>
</feature>
<feature type="compositionally biased region" description="Low complexity" evidence="1">
    <location>
        <begin position="501"/>
        <end position="528"/>
    </location>
</feature>
<dbReference type="AlphaFoldDB" id="K3WPT0"/>